<protein>
    <submittedName>
        <fullName evidence="1">Uncharacterized protein</fullName>
    </submittedName>
</protein>
<dbReference type="AlphaFoldDB" id="D0RM69"/>
<proteinExistence type="predicted"/>
<dbReference type="RefSeq" id="XP_002909861.1">
    <property type="nucleotide sequence ID" value="XM_002909815.1"/>
</dbReference>
<dbReference type="Proteomes" id="UP000006643">
    <property type="component" value="Unassembled WGS sequence"/>
</dbReference>
<reference evidence="2" key="1">
    <citation type="journal article" date="2009" name="Nature">
        <title>Genome sequence and analysis of the Irish potato famine pathogen Phytophthora infestans.</title>
        <authorList>
            <consortium name="The Broad Institute Genome Sequencing Platform"/>
            <person name="Haas B.J."/>
            <person name="Kamoun S."/>
            <person name="Zody M.C."/>
            <person name="Jiang R.H."/>
            <person name="Handsaker R.E."/>
            <person name="Cano L.M."/>
            <person name="Grabherr M."/>
            <person name="Kodira C.D."/>
            <person name="Raffaele S."/>
            <person name="Torto-Alalibo T."/>
            <person name="Bozkurt T.O."/>
            <person name="Ah-Fong A.M."/>
            <person name="Alvarado L."/>
            <person name="Anderson V.L."/>
            <person name="Armstrong M.R."/>
            <person name="Avrova A."/>
            <person name="Baxter L."/>
            <person name="Beynon J."/>
            <person name="Boevink P.C."/>
            <person name="Bollmann S.R."/>
            <person name="Bos J.I."/>
            <person name="Bulone V."/>
            <person name="Cai G."/>
            <person name="Cakir C."/>
            <person name="Carrington J.C."/>
            <person name="Chawner M."/>
            <person name="Conti L."/>
            <person name="Costanzo S."/>
            <person name="Ewan R."/>
            <person name="Fahlgren N."/>
            <person name="Fischbach M.A."/>
            <person name="Fugelstad J."/>
            <person name="Gilroy E.M."/>
            <person name="Gnerre S."/>
            <person name="Green P.J."/>
            <person name="Grenville-Briggs L.J."/>
            <person name="Griffith J."/>
            <person name="Grunwald N.J."/>
            <person name="Horn K."/>
            <person name="Horner N.R."/>
            <person name="Hu C.H."/>
            <person name="Huitema E."/>
            <person name="Jeong D.H."/>
            <person name="Jones A.M."/>
            <person name="Jones J.D."/>
            <person name="Jones R.W."/>
            <person name="Karlsson E.K."/>
            <person name="Kunjeti S.G."/>
            <person name="Lamour K."/>
            <person name="Liu Z."/>
            <person name="Ma L."/>
            <person name="Maclean D."/>
            <person name="Chibucos M.C."/>
            <person name="McDonald H."/>
            <person name="McWalters J."/>
            <person name="Meijer H.J."/>
            <person name="Morgan W."/>
            <person name="Morris P.F."/>
            <person name="Munro C.A."/>
            <person name="O'Neill K."/>
            <person name="Ospina-Giraldo M."/>
            <person name="Pinzon A."/>
            <person name="Pritchard L."/>
            <person name="Ramsahoye B."/>
            <person name="Ren Q."/>
            <person name="Restrepo S."/>
            <person name="Roy S."/>
            <person name="Sadanandom A."/>
            <person name="Savidor A."/>
            <person name="Schornack S."/>
            <person name="Schwartz D.C."/>
            <person name="Schumann U.D."/>
            <person name="Schwessinger B."/>
            <person name="Seyer L."/>
            <person name="Sharpe T."/>
            <person name="Silvar C."/>
            <person name="Song J."/>
            <person name="Studholme D.J."/>
            <person name="Sykes S."/>
            <person name="Thines M."/>
            <person name="van de Vondervoort P.J."/>
            <person name="Phuntumart V."/>
            <person name="Wawra S."/>
            <person name="Weide R."/>
            <person name="Win J."/>
            <person name="Young C."/>
            <person name="Zhou S."/>
            <person name="Fry W."/>
            <person name="Meyers B.C."/>
            <person name="van West P."/>
            <person name="Ristaino J."/>
            <person name="Govers F."/>
            <person name="Birch P.R."/>
            <person name="Whisson S.C."/>
            <person name="Judelson H.S."/>
            <person name="Nusbaum C."/>
        </authorList>
    </citation>
    <scope>NUCLEOTIDE SEQUENCE [LARGE SCALE GENOMIC DNA]</scope>
    <source>
        <strain evidence="2">T30-4</strain>
    </source>
</reference>
<evidence type="ECO:0000313" key="2">
    <source>
        <dbReference type="Proteomes" id="UP000006643"/>
    </source>
</evidence>
<accession>D0RM69</accession>
<dbReference type="KEGG" id="pif:PITG_22356"/>
<evidence type="ECO:0000313" key="1">
    <source>
        <dbReference type="EMBL" id="EEY59751.1"/>
    </source>
</evidence>
<dbReference type="EMBL" id="GG690012">
    <property type="protein sequence ID" value="EEY59751.1"/>
    <property type="molecule type" value="Genomic_DNA"/>
</dbReference>
<dbReference type="VEuPathDB" id="FungiDB:PITG_22356"/>
<keyword evidence="2" id="KW-1185">Reference proteome</keyword>
<gene>
    <name evidence="1" type="ORF">PITG_22356</name>
</gene>
<dbReference type="GeneID" id="9468357"/>
<name>D0RM69_PHYIT</name>
<dbReference type="HOGENOM" id="CLU_2297167_0_0_1"/>
<organism evidence="1 2">
    <name type="scientific">Phytophthora infestans (strain T30-4)</name>
    <name type="common">Potato late blight agent</name>
    <dbReference type="NCBI Taxonomy" id="403677"/>
    <lineage>
        <taxon>Eukaryota</taxon>
        <taxon>Sar</taxon>
        <taxon>Stramenopiles</taxon>
        <taxon>Oomycota</taxon>
        <taxon>Peronosporomycetes</taxon>
        <taxon>Peronosporales</taxon>
        <taxon>Peronosporaceae</taxon>
        <taxon>Phytophthora</taxon>
    </lineage>
</organism>
<dbReference type="InParanoid" id="D0RM69"/>
<sequence length="101" mass="11425">MCCKLARFFFIARDVCSLRPLSLRIFTNPHRTLGDPMALFAAVVTRACLWRLSSLTLTVVTRHERLTVRDAVRTAALLFALHVLMQQPSRTGTTRLDLPEA</sequence>